<keyword evidence="3" id="KW-1185">Reference proteome</keyword>
<evidence type="ECO:0008006" key="4">
    <source>
        <dbReference type="Google" id="ProtNLM"/>
    </source>
</evidence>
<feature type="compositionally biased region" description="Low complexity" evidence="1">
    <location>
        <begin position="149"/>
        <end position="162"/>
    </location>
</feature>
<sequence>MPDRPYTAFFSAPSSSFTAKDIFDALLTGGIPASAVRCLQQSPNGNVLITFAKYQVRVKYNGQPTTCPAETQDTSALQADLADPSSQPGSSDVRVLDSKGTLISADSAAAEPPAAFSPSVSVPLFSGDQPSPTPASAVTSVSDSVLAQLDVPSPSDVPPLDLTQPDENSDDDEMGDSVAPLEAEKLATAWKRVSREKGQRRKNLARKATNSHSFAPVHHLSVWKTDTEGRVISVLLNIDSQSINLVNLYAPTVPADRRVFYQSVHLYFFPLSSLIVGGDFNCYNGSSDKFGGSVSISSDLSDLKSCFLLRDAWRPLHPRTRQFTWFNLDSSVASRLDTFLVARSLLSSVKSCVISPCVFADHEFVFIDLGS</sequence>
<dbReference type="Gene3D" id="3.60.10.10">
    <property type="entry name" value="Endonuclease/exonuclease/phosphatase"/>
    <property type="match status" value="1"/>
</dbReference>
<evidence type="ECO:0000256" key="1">
    <source>
        <dbReference type="SAM" id="MobiDB-lite"/>
    </source>
</evidence>
<gene>
    <name evidence="2" type="ORF">PLOB_00022780</name>
</gene>
<evidence type="ECO:0000313" key="3">
    <source>
        <dbReference type="Proteomes" id="UP001159405"/>
    </source>
</evidence>
<dbReference type="Proteomes" id="UP001159405">
    <property type="component" value="Unassembled WGS sequence"/>
</dbReference>
<name>A0ABN8NS06_9CNID</name>
<protein>
    <recommendedName>
        <fullName evidence="4">Endonuclease/exonuclease/phosphatase domain-containing protein</fullName>
    </recommendedName>
</protein>
<dbReference type="SUPFAM" id="SSF56219">
    <property type="entry name" value="DNase I-like"/>
    <property type="match status" value="1"/>
</dbReference>
<reference evidence="2 3" key="1">
    <citation type="submission" date="2022-05" db="EMBL/GenBank/DDBJ databases">
        <authorList>
            <consortium name="Genoscope - CEA"/>
            <person name="William W."/>
        </authorList>
    </citation>
    <scope>NUCLEOTIDE SEQUENCE [LARGE SCALE GENOMIC DNA]</scope>
</reference>
<evidence type="ECO:0000313" key="2">
    <source>
        <dbReference type="EMBL" id="CAH3114874.1"/>
    </source>
</evidence>
<dbReference type="EMBL" id="CALNXK010000027">
    <property type="protein sequence ID" value="CAH3114874.1"/>
    <property type="molecule type" value="Genomic_DNA"/>
</dbReference>
<comment type="caution">
    <text evidence="2">The sequence shown here is derived from an EMBL/GenBank/DDBJ whole genome shotgun (WGS) entry which is preliminary data.</text>
</comment>
<proteinExistence type="predicted"/>
<dbReference type="InterPro" id="IPR036691">
    <property type="entry name" value="Endo/exonu/phosph_ase_sf"/>
</dbReference>
<accession>A0ABN8NS06</accession>
<feature type="region of interest" description="Disordered" evidence="1">
    <location>
        <begin position="149"/>
        <end position="176"/>
    </location>
</feature>
<organism evidence="2 3">
    <name type="scientific">Porites lobata</name>
    <dbReference type="NCBI Taxonomy" id="104759"/>
    <lineage>
        <taxon>Eukaryota</taxon>
        <taxon>Metazoa</taxon>
        <taxon>Cnidaria</taxon>
        <taxon>Anthozoa</taxon>
        <taxon>Hexacorallia</taxon>
        <taxon>Scleractinia</taxon>
        <taxon>Fungiina</taxon>
        <taxon>Poritidae</taxon>
        <taxon>Porites</taxon>
    </lineage>
</organism>